<reference evidence="1 2" key="1">
    <citation type="journal article" date="2012" name="Proc. Natl. Acad. Sci. U.S.A.">
        <title>Antigenic diversity is generated by distinct evolutionary mechanisms in African trypanosome species.</title>
        <authorList>
            <person name="Jackson A.P."/>
            <person name="Berry A."/>
            <person name="Aslett M."/>
            <person name="Allison H.C."/>
            <person name="Burton P."/>
            <person name="Vavrova-Anderson J."/>
            <person name="Brown R."/>
            <person name="Browne H."/>
            <person name="Corton N."/>
            <person name="Hauser H."/>
            <person name="Gamble J."/>
            <person name="Gilderthorp R."/>
            <person name="Marcello L."/>
            <person name="McQuillan J."/>
            <person name="Otto T.D."/>
            <person name="Quail M.A."/>
            <person name="Sanders M.J."/>
            <person name="van Tonder A."/>
            <person name="Ginger M.L."/>
            <person name="Field M.C."/>
            <person name="Barry J.D."/>
            <person name="Hertz-Fowler C."/>
            <person name="Berriman M."/>
        </authorList>
    </citation>
    <scope>NUCLEOTIDE SEQUENCE</scope>
    <source>
        <strain evidence="1 2">Y486</strain>
    </source>
</reference>
<dbReference type="AlphaFoldDB" id="F9WVF0"/>
<feature type="non-terminal residue" evidence="1">
    <location>
        <position position="83"/>
    </location>
</feature>
<dbReference type="EMBL" id="CAEX01007921">
    <property type="protein sequence ID" value="CCD21558.1"/>
    <property type="molecule type" value="Genomic_DNA"/>
</dbReference>
<evidence type="ECO:0000313" key="2">
    <source>
        <dbReference type="Proteomes" id="UP000009027"/>
    </source>
</evidence>
<sequence length="83" mass="9250">MAGRVVFYEEARAAITAMRHMANERREALVKRKEEEGVKDAAQKCKAKCGFIIFDVGGKHQPGLELPTSEWGCVVLSSLNDRN</sequence>
<name>F9WVF0_TRYVY</name>
<proteinExistence type="predicted"/>
<keyword evidence="2" id="KW-1185">Reference proteome</keyword>
<organism evidence="1 2">
    <name type="scientific">Trypanosoma vivax (strain Y486)</name>
    <dbReference type="NCBI Taxonomy" id="1055687"/>
    <lineage>
        <taxon>Eukaryota</taxon>
        <taxon>Discoba</taxon>
        <taxon>Euglenozoa</taxon>
        <taxon>Kinetoplastea</taxon>
        <taxon>Metakinetoplastina</taxon>
        <taxon>Trypanosomatida</taxon>
        <taxon>Trypanosomatidae</taxon>
        <taxon>Trypanosoma</taxon>
        <taxon>Duttonella</taxon>
    </lineage>
</organism>
<gene>
    <name evidence="1" type="ORF">TvY486_0044750</name>
</gene>
<evidence type="ECO:0000313" key="1">
    <source>
        <dbReference type="EMBL" id="CCD21558.1"/>
    </source>
</evidence>
<protein>
    <submittedName>
        <fullName evidence="1">Uncharacterized protein</fullName>
    </submittedName>
</protein>
<accession>F9WVF0</accession>
<dbReference type="Proteomes" id="UP000009027">
    <property type="component" value="Unassembled WGS sequence"/>
</dbReference>